<dbReference type="PANTHER" id="PTHR30469:SF15">
    <property type="entry name" value="HLYD FAMILY OF SECRETION PROTEINS"/>
    <property type="match status" value="1"/>
</dbReference>
<organism evidence="3 4">
    <name type="scientific">Micavibrio aeruginosavorus</name>
    <dbReference type="NCBI Taxonomy" id="349221"/>
    <lineage>
        <taxon>Bacteria</taxon>
        <taxon>Pseudomonadati</taxon>
        <taxon>Bdellovibrionota</taxon>
        <taxon>Bdellovibrionia</taxon>
        <taxon>Bdellovibrionales</taxon>
        <taxon>Pseudobdellovibrionaceae</taxon>
        <taxon>Micavibrio</taxon>
    </lineage>
</organism>
<evidence type="ECO:0000313" key="4">
    <source>
        <dbReference type="Proteomes" id="UP000249557"/>
    </source>
</evidence>
<proteinExistence type="predicted"/>
<dbReference type="Proteomes" id="UP000249557">
    <property type="component" value="Unassembled WGS sequence"/>
</dbReference>
<dbReference type="EMBL" id="QFNK01000217">
    <property type="protein sequence ID" value="PZO83261.1"/>
    <property type="molecule type" value="Genomic_DNA"/>
</dbReference>
<name>A0A2W5BJQ8_9BACT</name>
<dbReference type="Pfam" id="PF25876">
    <property type="entry name" value="HH_MFP_RND"/>
    <property type="match status" value="1"/>
</dbReference>
<dbReference type="PANTHER" id="PTHR30469">
    <property type="entry name" value="MULTIDRUG RESISTANCE PROTEIN MDTA"/>
    <property type="match status" value="1"/>
</dbReference>
<evidence type="ECO:0000259" key="2">
    <source>
        <dbReference type="Pfam" id="PF25876"/>
    </source>
</evidence>
<protein>
    <submittedName>
        <fullName evidence="3">Efflux RND transporter periplasmic adaptor subunit</fullName>
    </submittedName>
</protein>
<feature type="coiled-coil region" evidence="1">
    <location>
        <begin position="95"/>
        <end position="146"/>
    </location>
</feature>
<evidence type="ECO:0000256" key="1">
    <source>
        <dbReference type="SAM" id="Coils"/>
    </source>
</evidence>
<dbReference type="Gene3D" id="2.40.50.100">
    <property type="match status" value="1"/>
</dbReference>
<feature type="domain" description="Multidrug resistance protein MdtA-like alpha-helical hairpin" evidence="2">
    <location>
        <begin position="99"/>
        <end position="146"/>
    </location>
</feature>
<comment type="caution">
    <text evidence="3">The sequence shown here is derived from an EMBL/GenBank/DDBJ whole genome shotgun (WGS) entry which is preliminary data.</text>
</comment>
<gene>
    <name evidence="3" type="ORF">DI626_09220</name>
</gene>
<dbReference type="AlphaFoldDB" id="A0A2W5BJQ8"/>
<dbReference type="Gene3D" id="1.10.287.470">
    <property type="entry name" value="Helix hairpin bin"/>
    <property type="match status" value="1"/>
</dbReference>
<dbReference type="InterPro" id="IPR058624">
    <property type="entry name" value="MdtA-like_HH"/>
</dbReference>
<reference evidence="3 4" key="1">
    <citation type="submission" date="2017-08" db="EMBL/GenBank/DDBJ databases">
        <title>Infants hospitalized years apart are colonized by the same room-sourced microbial strains.</title>
        <authorList>
            <person name="Brooks B."/>
            <person name="Olm M.R."/>
            <person name="Firek B.A."/>
            <person name="Baker R."/>
            <person name="Thomas B.C."/>
            <person name="Morowitz M.J."/>
            <person name="Banfield J.F."/>
        </authorList>
    </citation>
    <scope>NUCLEOTIDE SEQUENCE [LARGE SCALE GENOMIC DNA]</scope>
    <source>
        <strain evidence="3">S2_018_000_R2_104</strain>
    </source>
</reference>
<evidence type="ECO:0000313" key="3">
    <source>
        <dbReference type="EMBL" id="PZO83261.1"/>
    </source>
</evidence>
<sequence>MRSKAVFILIAILIAAALFWVFNPAKSMDVDAVKPQRGKAVQAVYATGTVEASRMIPVSPKIAARLMELNADEGDKVEAGQILARLEDTDLQQNVTELEARRVLAQKDMERAQKLGRSGAISKEGLDTAQANFAAADASYERAKAEL</sequence>
<dbReference type="SUPFAM" id="SSF111369">
    <property type="entry name" value="HlyD-like secretion proteins"/>
    <property type="match status" value="1"/>
</dbReference>
<dbReference type="GO" id="GO:1990281">
    <property type="term" value="C:efflux pump complex"/>
    <property type="evidence" value="ECO:0007669"/>
    <property type="project" value="TreeGrafter"/>
</dbReference>
<dbReference type="GO" id="GO:0015562">
    <property type="term" value="F:efflux transmembrane transporter activity"/>
    <property type="evidence" value="ECO:0007669"/>
    <property type="project" value="TreeGrafter"/>
</dbReference>
<accession>A0A2W5BJQ8</accession>
<feature type="non-terminal residue" evidence="3">
    <location>
        <position position="147"/>
    </location>
</feature>
<keyword evidence="1" id="KW-0175">Coiled coil</keyword>